<evidence type="ECO:0000256" key="3">
    <source>
        <dbReference type="ARBA" id="ARBA00023125"/>
    </source>
</evidence>
<dbReference type="Pfam" id="PF00126">
    <property type="entry name" value="HTH_1"/>
    <property type="match status" value="1"/>
</dbReference>
<dbReference type="InterPro" id="IPR058163">
    <property type="entry name" value="LysR-type_TF_proteobact-type"/>
</dbReference>
<evidence type="ECO:0000256" key="4">
    <source>
        <dbReference type="ARBA" id="ARBA00023163"/>
    </source>
</evidence>
<dbReference type="PROSITE" id="PS50931">
    <property type="entry name" value="HTH_LYSR"/>
    <property type="match status" value="1"/>
</dbReference>
<gene>
    <name evidence="6" type="ORF">GCM10007879_22630</name>
</gene>
<evidence type="ECO:0000313" key="7">
    <source>
        <dbReference type="Proteomes" id="UP001161405"/>
    </source>
</evidence>
<keyword evidence="2" id="KW-0805">Transcription regulation</keyword>
<organism evidence="6 7">
    <name type="scientific">Maritalea porphyrae</name>
    <dbReference type="NCBI Taxonomy" id="880732"/>
    <lineage>
        <taxon>Bacteria</taxon>
        <taxon>Pseudomonadati</taxon>
        <taxon>Pseudomonadota</taxon>
        <taxon>Alphaproteobacteria</taxon>
        <taxon>Hyphomicrobiales</taxon>
        <taxon>Devosiaceae</taxon>
        <taxon>Maritalea</taxon>
    </lineage>
</organism>
<dbReference type="RefSeq" id="WP_284364574.1">
    <property type="nucleotide sequence ID" value="NZ_BSNI01000002.1"/>
</dbReference>
<dbReference type="SUPFAM" id="SSF53850">
    <property type="entry name" value="Periplasmic binding protein-like II"/>
    <property type="match status" value="1"/>
</dbReference>
<evidence type="ECO:0000313" key="6">
    <source>
        <dbReference type="EMBL" id="GLQ18014.1"/>
    </source>
</evidence>
<evidence type="ECO:0000256" key="2">
    <source>
        <dbReference type="ARBA" id="ARBA00023015"/>
    </source>
</evidence>
<dbReference type="PANTHER" id="PTHR30537:SF3">
    <property type="entry name" value="TRANSCRIPTIONAL REGULATORY PROTEIN"/>
    <property type="match status" value="1"/>
</dbReference>
<evidence type="ECO:0000256" key="1">
    <source>
        <dbReference type="ARBA" id="ARBA00009437"/>
    </source>
</evidence>
<dbReference type="Gene3D" id="3.40.190.290">
    <property type="match status" value="1"/>
</dbReference>
<dbReference type="Proteomes" id="UP001161405">
    <property type="component" value="Unassembled WGS sequence"/>
</dbReference>
<dbReference type="InterPro" id="IPR036390">
    <property type="entry name" value="WH_DNA-bd_sf"/>
</dbReference>
<evidence type="ECO:0000259" key="5">
    <source>
        <dbReference type="PROSITE" id="PS50931"/>
    </source>
</evidence>
<comment type="caution">
    <text evidence="6">The sequence shown here is derived from an EMBL/GenBank/DDBJ whole genome shotgun (WGS) entry which is preliminary data.</text>
</comment>
<sequence>MNWQEVDFDWNQIRAFLATAEAGSFSGAARALSTTQPTITRQIAGLEKSLQLTLFERSTRGLTMTEAGGLLFEHVKDMGGAASRISMVAQGFNTDIAGEVSITAVDFVCVQFLIEAIRRLKKQAPNLRIKVLASDEVQDLRHRDADIAIRHVRPQDPELMAKLIANWSASFHASPAYIEQSGLLIDGKNADSVEIVGPRDPVPFQKMCADLGIDLRLEQFTMPTTSALVAYEMVREGLGVGIVAENVARNDPQMKRIWPHVPAFDFPVWLVTHRELHTSKKIRLVFDVLEQVLKQA</sequence>
<feature type="domain" description="HTH lysR-type" evidence="5">
    <location>
        <begin position="8"/>
        <end position="65"/>
    </location>
</feature>
<keyword evidence="7" id="KW-1185">Reference proteome</keyword>
<keyword evidence="3" id="KW-0238">DNA-binding</keyword>
<dbReference type="Gene3D" id="1.10.10.10">
    <property type="entry name" value="Winged helix-like DNA-binding domain superfamily/Winged helix DNA-binding domain"/>
    <property type="match status" value="1"/>
</dbReference>
<reference evidence="6" key="2">
    <citation type="submission" date="2023-01" db="EMBL/GenBank/DDBJ databases">
        <title>Draft genome sequence of Maritalea porphyrae strain NBRC 107169.</title>
        <authorList>
            <person name="Sun Q."/>
            <person name="Mori K."/>
        </authorList>
    </citation>
    <scope>NUCLEOTIDE SEQUENCE</scope>
    <source>
        <strain evidence="6">NBRC 107169</strain>
    </source>
</reference>
<name>A0ABQ5UUF0_9HYPH</name>
<dbReference type="PRINTS" id="PR00039">
    <property type="entry name" value="HTHLYSR"/>
</dbReference>
<accession>A0ABQ5UUF0</accession>
<protein>
    <submittedName>
        <fullName evidence="6">LysR family transcriptional regulator</fullName>
    </submittedName>
</protein>
<reference evidence="6" key="1">
    <citation type="journal article" date="2014" name="Int. J. Syst. Evol. Microbiol.">
        <title>Complete genome of a new Firmicutes species belonging to the dominant human colonic microbiota ('Ruminococcus bicirculans') reveals two chromosomes and a selective capacity to utilize plant glucans.</title>
        <authorList>
            <consortium name="NISC Comparative Sequencing Program"/>
            <person name="Wegmann U."/>
            <person name="Louis P."/>
            <person name="Goesmann A."/>
            <person name="Henrissat B."/>
            <person name="Duncan S.H."/>
            <person name="Flint H.J."/>
        </authorList>
    </citation>
    <scope>NUCLEOTIDE SEQUENCE</scope>
    <source>
        <strain evidence="6">NBRC 107169</strain>
    </source>
</reference>
<proteinExistence type="inferred from homology"/>
<dbReference type="SUPFAM" id="SSF46785">
    <property type="entry name" value="Winged helix' DNA-binding domain"/>
    <property type="match status" value="1"/>
</dbReference>
<dbReference type="InterPro" id="IPR005119">
    <property type="entry name" value="LysR_subst-bd"/>
</dbReference>
<comment type="similarity">
    <text evidence="1">Belongs to the LysR transcriptional regulatory family.</text>
</comment>
<dbReference type="InterPro" id="IPR000847">
    <property type="entry name" value="LysR_HTH_N"/>
</dbReference>
<keyword evidence="4" id="KW-0804">Transcription</keyword>
<dbReference type="PANTHER" id="PTHR30537">
    <property type="entry name" value="HTH-TYPE TRANSCRIPTIONAL REGULATOR"/>
    <property type="match status" value="1"/>
</dbReference>
<dbReference type="EMBL" id="BSNI01000002">
    <property type="protein sequence ID" value="GLQ18014.1"/>
    <property type="molecule type" value="Genomic_DNA"/>
</dbReference>
<dbReference type="Pfam" id="PF03466">
    <property type="entry name" value="LysR_substrate"/>
    <property type="match status" value="1"/>
</dbReference>
<dbReference type="InterPro" id="IPR036388">
    <property type="entry name" value="WH-like_DNA-bd_sf"/>
</dbReference>